<organism evidence="1 2">
    <name type="scientific">Dioscorea zingiberensis</name>
    <dbReference type="NCBI Taxonomy" id="325984"/>
    <lineage>
        <taxon>Eukaryota</taxon>
        <taxon>Viridiplantae</taxon>
        <taxon>Streptophyta</taxon>
        <taxon>Embryophyta</taxon>
        <taxon>Tracheophyta</taxon>
        <taxon>Spermatophyta</taxon>
        <taxon>Magnoliopsida</taxon>
        <taxon>Liliopsida</taxon>
        <taxon>Dioscoreales</taxon>
        <taxon>Dioscoreaceae</taxon>
        <taxon>Dioscorea</taxon>
    </lineage>
</organism>
<accession>A0A9D5C644</accession>
<dbReference type="EMBL" id="JAGGNH010000007">
    <property type="protein sequence ID" value="KAJ0967312.1"/>
    <property type="molecule type" value="Genomic_DNA"/>
</dbReference>
<dbReference type="Proteomes" id="UP001085076">
    <property type="component" value="Miscellaneous, Linkage group lg07"/>
</dbReference>
<keyword evidence="2" id="KW-1185">Reference proteome</keyword>
<name>A0A9D5C644_9LILI</name>
<evidence type="ECO:0000313" key="2">
    <source>
        <dbReference type="Proteomes" id="UP001085076"/>
    </source>
</evidence>
<evidence type="ECO:0000313" key="1">
    <source>
        <dbReference type="EMBL" id="KAJ0967312.1"/>
    </source>
</evidence>
<sequence>MELPSIPPTIDHKPQGLDDFDNFAQTQPLIVDMPRSSISKTKGVRKGAKRMKGEDLEIMRKVSNSLDRIANAMEVDKVEKFITRLYAEVMTLSDHYTHSDLGEAFDYLISQNNLGYAFMAKDYSLRCHWMDRFLRQLKGDGGMR</sequence>
<protein>
    <submittedName>
        <fullName evidence="1">Uncharacterized protein</fullName>
    </submittedName>
</protein>
<gene>
    <name evidence="1" type="ORF">J5N97_024229</name>
</gene>
<dbReference type="AlphaFoldDB" id="A0A9D5C644"/>
<proteinExistence type="predicted"/>
<reference evidence="1" key="2">
    <citation type="journal article" date="2022" name="Hortic Res">
        <title>The genome of Dioscorea zingiberensis sheds light on the biosynthesis, origin and evolution of the medicinally important diosgenin saponins.</title>
        <authorList>
            <person name="Li Y."/>
            <person name="Tan C."/>
            <person name="Li Z."/>
            <person name="Guo J."/>
            <person name="Li S."/>
            <person name="Chen X."/>
            <person name="Wang C."/>
            <person name="Dai X."/>
            <person name="Yang H."/>
            <person name="Song W."/>
            <person name="Hou L."/>
            <person name="Xu J."/>
            <person name="Tong Z."/>
            <person name="Xu A."/>
            <person name="Yuan X."/>
            <person name="Wang W."/>
            <person name="Yang Q."/>
            <person name="Chen L."/>
            <person name="Sun Z."/>
            <person name="Wang K."/>
            <person name="Pan B."/>
            <person name="Chen J."/>
            <person name="Bao Y."/>
            <person name="Liu F."/>
            <person name="Qi X."/>
            <person name="Gang D.R."/>
            <person name="Wen J."/>
            <person name="Li J."/>
        </authorList>
    </citation>
    <scope>NUCLEOTIDE SEQUENCE</scope>
    <source>
        <strain evidence="1">Dzin_1.0</strain>
    </source>
</reference>
<comment type="caution">
    <text evidence="1">The sequence shown here is derived from an EMBL/GenBank/DDBJ whole genome shotgun (WGS) entry which is preliminary data.</text>
</comment>
<reference evidence="1" key="1">
    <citation type="submission" date="2021-03" db="EMBL/GenBank/DDBJ databases">
        <authorList>
            <person name="Li Z."/>
            <person name="Yang C."/>
        </authorList>
    </citation>
    <scope>NUCLEOTIDE SEQUENCE</scope>
    <source>
        <strain evidence="1">Dzin_1.0</strain>
        <tissue evidence="1">Leaf</tissue>
    </source>
</reference>